<organism evidence="1 2">
    <name type="scientific">Paracidovorax konjaci</name>
    <dbReference type="NCBI Taxonomy" id="32040"/>
    <lineage>
        <taxon>Bacteria</taxon>
        <taxon>Pseudomonadati</taxon>
        <taxon>Pseudomonadota</taxon>
        <taxon>Betaproteobacteria</taxon>
        <taxon>Burkholderiales</taxon>
        <taxon>Comamonadaceae</taxon>
        <taxon>Paracidovorax</taxon>
    </lineage>
</organism>
<gene>
    <name evidence="1" type="ORF">SAMN04489710_12628</name>
</gene>
<evidence type="ECO:0000313" key="2">
    <source>
        <dbReference type="Proteomes" id="UP000199517"/>
    </source>
</evidence>
<dbReference type="Proteomes" id="UP000199517">
    <property type="component" value="Unassembled WGS sequence"/>
</dbReference>
<name>A0A1I1ZFV7_9BURK</name>
<reference evidence="2" key="1">
    <citation type="submission" date="2016-10" db="EMBL/GenBank/DDBJ databases">
        <authorList>
            <person name="Varghese N."/>
            <person name="Submissions S."/>
        </authorList>
    </citation>
    <scope>NUCLEOTIDE SEQUENCE [LARGE SCALE GENOMIC DNA]</scope>
    <source>
        <strain evidence="2">DSM 7481</strain>
    </source>
</reference>
<sequence length="31" mass="3668">DQWIVIAAMESEKDSACKERMMKRIRKLTSL</sequence>
<dbReference type="AlphaFoldDB" id="A0A1I1ZFV7"/>
<protein>
    <submittedName>
        <fullName evidence="1">Uncharacterized protein</fullName>
    </submittedName>
</protein>
<proteinExistence type="predicted"/>
<dbReference type="STRING" id="32040.SAMN04489710_12628"/>
<evidence type="ECO:0000313" key="1">
    <source>
        <dbReference type="EMBL" id="SFE30198.1"/>
    </source>
</evidence>
<keyword evidence="2" id="KW-1185">Reference proteome</keyword>
<feature type="non-terminal residue" evidence="1">
    <location>
        <position position="1"/>
    </location>
</feature>
<accession>A0A1I1ZFV7</accession>
<dbReference type="EMBL" id="FOMQ01000026">
    <property type="protein sequence ID" value="SFE30198.1"/>
    <property type="molecule type" value="Genomic_DNA"/>
</dbReference>